<evidence type="ECO:0000313" key="5">
    <source>
        <dbReference type="EMBL" id="CUA75151.1"/>
    </source>
</evidence>
<dbReference type="InterPro" id="IPR002075">
    <property type="entry name" value="NTF2_dom"/>
</dbReference>
<dbReference type="EMBL" id="CYGV01001511">
    <property type="protein sequence ID" value="CUA75151.1"/>
    <property type="molecule type" value="Genomic_DNA"/>
</dbReference>
<dbReference type="PANTHER" id="PTHR12612">
    <property type="entry name" value="NUCLEAR TRANSPORT FACTOR 2"/>
    <property type="match status" value="1"/>
</dbReference>
<keyword evidence="3" id="KW-0813">Transport</keyword>
<dbReference type="CDD" id="cd00780">
    <property type="entry name" value="NTF2"/>
    <property type="match status" value="1"/>
</dbReference>
<feature type="domain" description="NTF2" evidence="4">
    <location>
        <begin position="9"/>
        <end position="120"/>
    </location>
</feature>
<organism evidence="5 6">
    <name type="scientific">Rhizoctonia solani</name>
    <dbReference type="NCBI Taxonomy" id="456999"/>
    <lineage>
        <taxon>Eukaryota</taxon>
        <taxon>Fungi</taxon>
        <taxon>Dikarya</taxon>
        <taxon>Basidiomycota</taxon>
        <taxon>Agaricomycotina</taxon>
        <taxon>Agaricomycetes</taxon>
        <taxon>Cantharellales</taxon>
        <taxon>Ceratobasidiaceae</taxon>
        <taxon>Rhizoctonia</taxon>
    </lineage>
</organism>
<dbReference type="PROSITE" id="PS50177">
    <property type="entry name" value="NTF2_DOMAIN"/>
    <property type="match status" value="1"/>
</dbReference>
<keyword evidence="6" id="KW-1185">Reference proteome</keyword>
<dbReference type="GO" id="GO:0006606">
    <property type="term" value="P:protein import into nucleus"/>
    <property type="evidence" value="ECO:0007669"/>
    <property type="project" value="UniProtKB-ARBA"/>
</dbReference>
<comment type="subcellular location">
    <subcellularLocation>
        <location evidence="3">Cytoplasm</location>
    </subcellularLocation>
    <subcellularLocation>
        <location evidence="3">Nucleus</location>
    </subcellularLocation>
</comment>
<dbReference type="AlphaFoldDB" id="A0A0K6G9J8"/>
<proteinExistence type="predicted"/>
<dbReference type="InterPro" id="IPR018222">
    <property type="entry name" value="Nuclear_transport_factor_2_euk"/>
</dbReference>
<evidence type="ECO:0000313" key="6">
    <source>
        <dbReference type="Proteomes" id="UP000044841"/>
    </source>
</evidence>
<dbReference type="Pfam" id="PF02136">
    <property type="entry name" value="NTF2"/>
    <property type="match status" value="1"/>
</dbReference>
<comment type="function">
    <text evidence="3">Has a role in nuclear-cytoplasmic transport of proteins and mRNAs.</text>
</comment>
<accession>A0A0K6G9J8</accession>
<dbReference type="InterPro" id="IPR045875">
    <property type="entry name" value="NTF2"/>
</dbReference>
<name>A0A0K6G9J8_9AGAM</name>
<dbReference type="FunFam" id="3.10.450.50:FF:000005">
    <property type="entry name" value="Nuclear transport factor 2"/>
    <property type="match status" value="1"/>
</dbReference>
<dbReference type="GO" id="GO:0005635">
    <property type="term" value="C:nuclear envelope"/>
    <property type="evidence" value="ECO:0007669"/>
    <property type="project" value="UniProtKB-ARBA"/>
</dbReference>
<evidence type="ECO:0000256" key="3">
    <source>
        <dbReference type="RuleBase" id="RU369002"/>
    </source>
</evidence>
<evidence type="ECO:0000256" key="1">
    <source>
        <dbReference type="ARBA" id="ARBA00022490"/>
    </source>
</evidence>
<protein>
    <recommendedName>
        <fullName evidence="2 3">Nuclear transport factor 2</fullName>
        <shortName evidence="3">NTF-2</shortName>
    </recommendedName>
</protein>
<keyword evidence="3" id="KW-0653">Protein transport</keyword>
<sequence length="123" mass="13357">MASPTPAQITDQLATFYYASLSGDRSQLANIYKDGSTLSWEGAQFQGPPAILEKIKAFPEGVQFKVTTKDFQICGDKMLVLVTGQLITDPNAQPLHFSQSFVLAGDGVGGFYVANDIFRLNYG</sequence>
<dbReference type="InterPro" id="IPR032710">
    <property type="entry name" value="NTF2-like_dom_sf"/>
</dbReference>
<dbReference type="GO" id="GO:0005737">
    <property type="term" value="C:cytoplasm"/>
    <property type="evidence" value="ECO:0007669"/>
    <property type="project" value="UniProtKB-SubCell"/>
</dbReference>
<evidence type="ECO:0000259" key="4">
    <source>
        <dbReference type="PROSITE" id="PS50177"/>
    </source>
</evidence>
<evidence type="ECO:0000256" key="2">
    <source>
        <dbReference type="ARBA" id="ARBA00026247"/>
    </source>
</evidence>
<dbReference type="Proteomes" id="UP000044841">
    <property type="component" value="Unassembled WGS sequence"/>
</dbReference>
<dbReference type="Gene3D" id="3.10.450.50">
    <property type="match status" value="1"/>
</dbReference>
<gene>
    <name evidence="5" type="ORF">RSOLAG22IIIB_01798</name>
</gene>
<dbReference type="GO" id="GO:0051028">
    <property type="term" value="P:mRNA transport"/>
    <property type="evidence" value="ECO:0007669"/>
    <property type="project" value="UniProtKB-UniRule"/>
</dbReference>
<dbReference type="SUPFAM" id="SSF54427">
    <property type="entry name" value="NTF2-like"/>
    <property type="match status" value="1"/>
</dbReference>
<reference evidence="5 6" key="1">
    <citation type="submission" date="2015-07" db="EMBL/GenBank/DDBJ databases">
        <authorList>
            <person name="Noorani M."/>
        </authorList>
    </citation>
    <scope>NUCLEOTIDE SEQUENCE [LARGE SCALE GENOMIC DNA]</scope>
    <source>
        <strain evidence="5">BBA 69670</strain>
    </source>
</reference>
<keyword evidence="1 3" id="KW-0963">Cytoplasm</keyword>
<keyword evidence="3" id="KW-0539">Nucleus</keyword>